<dbReference type="Pfam" id="PF14090">
    <property type="entry name" value="HTH_39"/>
    <property type="match status" value="1"/>
</dbReference>
<proteinExistence type="predicted"/>
<sequence>MEKRILKILSDLQPHSAKELAEVTHRFGAAIHALRGKGYRIDTIQAAGNKPAYYKLVSLAVV</sequence>
<evidence type="ECO:0000313" key="3">
    <source>
        <dbReference type="Proteomes" id="UP000631421"/>
    </source>
</evidence>
<dbReference type="EMBL" id="JACJPY010000017">
    <property type="protein sequence ID" value="MBD2150015.1"/>
    <property type="molecule type" value="Genomic_DNA"/>
</dbReference>
<dbReference type="InterPro" id="IPR055245">
    <property type="entry name" value="HTH_proteobacteria"/>
</dbReference>
<evidence type="ECO:0000313" key="2">
    <source>
        <dbReference type="EMBL" id="MBD2150015.1"/>
    </source>
</evidence>
<reference evidence="2" key="2">
    <citation type="submission" date="2020-08" db="EMBL/GenBank/DDBJ databases">
        <authorList>
            <person name="Chen M."/>
            <person name="Teng W."/>
            <person name="Zhao L."/>
            <person name="Hu C."/>
            <person name="Zhou Y."/>
            <person name="Han B."/>
            <person name="Song L."/>
            <person name="Shu W."/>
        </authorList>
    </citation>
    <scope>NUCLEOTIDE SEQUENCE</scope>
    <source>
        <strain evidence="2">FACHB-1277</strain>
    </source>
</reference>
<accession>A0A926URP7</accession>
<protein>
    <recommendedName>
        <fullName evidence="1">Winged helix-turn-helix domain-containing protein</fullName>
    </recommendedName>
</protein>
<evidence type="ECO:0000259" key="1">
    <source>
        <dbReference type="Pfam" id="PF14090"/>
    </source>
</evidence>
<dbReference type="Proteomes" id="UP000631421">
    <property type="component" value="Unassembled WGS sequence"/>
</dbReference>
<organism evidence="2 3">
    <name type="scientific">Pseudanabaena cinerea FACHB-1277</name>
    <dbReference type="NCBI Taxonomy" id="2949581"/>
    <lineage>
        <taxon>Bacteria</taxon>
        <taxon>Bacillati</taxon>
        <taxon>Cyanobacteriota</taxon>
        <taxon>Cyanophyceae</taxon>
        <taxon>Pseudanabaenales</taxon>
        <taxon>Pseudanabaenaceae</taxon>
        <taxon>Pseudanabaena</taxon>
        <taxon>Pseudanabaena cinerea</taxon>
    </lineage>
</organism>
<dbReference type="RefSeq" id="WP_190350383.1">
    <property type="nucleotide sequence ID" value="NZ_JACJPY010000017.1"/>
</dbReference>
<gene>
    <name evidence="2" type="ORF">H6F44_07750</name>
</gene>
<dbReference type="AlphaFoldDB" id="A0A926URP7"/>
<reference evidence="2" key="1">
    <citation type="journal article" date="2015" name="ISME J.">
        <title>Draft Genome Sequence of Streptomyces incarnatus NRRL8089, which Produces the Nucleoside Antibiotic Sinefungin.</title>
        <authorList>
            <person name="Oshima K."/>
            <person name="Hattori M."/>
            <person name="Shimizu H."/>
            <person name="Fukuda K."/>
            <person name="Nemoto M."/>
            <person name="Inagaki K."/>
            <person name="Tamura T."/>
        </authorList>
    </citation>
    <scope>NUCLEOTIDE SEQUENCE</scope>
    <source>
        <strain evidence="2">FACHB-1277</strain>
    </source>
</reference>
<name>A0A926URP7_9CYAN</name>
<keyword evidence="3" id="KW-1185">Reference proteome</keyword>
<feature type="domain" description="Winged helix-turn-helix" evidence="1">
    <location>
        <begin position="3"/>
        <end position="45"/>
    </location>
</feature>
<comment type="caution">
    <text evidence="2">The sequence shown here is derived from an EMBL/GenBank/DDBJ whole genome shotgun (WGS) entry which is preliminary data.</text>
</comment>